<proteinExistence type="predicted"/>
<keyword evidence="2" id="KW-1185">Reference proteome</keyword>
<sequence length="70" mass="8068">MRKSLALYYYTNGRPKNEMSDKVHATLFKDRAGLKDDTIKEPVTVKDVIRELVPPVLFKAANKYLNKAEQ</sequence>
<evidence type="ECO:0000313" key="1">
    <source>
        <dbReference type="EMBL" id="SMO87500.1"/>
    </source>
</evidence>
<dbReference type="Proteomes" id="UP000320300">
    <property type="component" value="Unassembled WGS sequence"/>
</dbReference>
<name>A0A521EWL5_9SPHI</name>
<protein>
    <submittedName>
        <fullName evidence="1">Uncharacterized protein</fullName>
    </submittedName>
</protein>
<reference evidence="1 2" key="1">
    <citation type="submission" date="2017-05" db="EMBL/GenBank/DDBJ databases">
        <authorList>
            <person name="Varghese N."/>
            <person name="Submissions S."/>
        </authorList>
    </citation>
    <scope>NUCLEOTIDE SEQUENCE [LARGE SCALE GENOMIC DNA]</scope>
    <source>
        <strain evidence="1 2">DSM 19036</strain>
    </source>
</reference>
<evidence type="ECO:0000313" key="2">
    <source>
        <dbReference type="Proteomes" id="UP000320300"/>
    </source>
</evidence>
<dbReference type="AlphaFoldDB" id="A0A521EWL5"/>
<organism evidence="1 2">
    <name type="scientific">Pedobacter westerhofensis</name>
    <dbReference type="NCBI Taxonomy" id="425512"/>
    <lineage>
        <taxon>Bacteria</taxon>
        <taxon>Pseudomonadati</taxon>
        <taxon>Bacteroidota</taxon>
        <taxon>Sphingobacteriia</taxon>
        <taxon>Sphingobacteriales</taxon>
        <taxon>Sphingobacteriaceae</taxon>
        <taxon>Pedobacter</taxon>
    </lineage>
</organism>
<dbReference type="EMBL" id="FXTN01000009">
    <property type="protein sequence ID" value="SMO87500.1"/>
    <property type="molecule type" value="Genomic_DNA"/>
</dbReference>
<accession>A0A521EWL5</accession>
<gene>
    <name evidence="1" type="ORF">SAMN06265348_109136</name>
</gene>